<keyword evidence="1" id="KW-0812">Transmembrane</keyword>
<evidence type="ECO:0000256" key="1">
    <source>
        <dbReference type="SAM" id="Phobius"/>
    </source>
</evidence>
<accession>A0ABT2YJ03</accession>
<evidence type="ECO:0000313" key="3">
    <source>
        <dbReference type="Proteomes" id="UP001209701"/>
    </source>
</evidence>
<reference evidence="2 3" key="1">
    <citation type="submission" date="2021-11" db="EMBL/GenBank/DDBJ databases">
        <authorList>
            <person name="Liang Q."/>
            <person name="Mou H."/>
            <person name="Liu Z."/>
        </authorList>
    </citation>
    <scope>NUCLEOTIDE SEQUENCE [LARGE SCALE GENOMIC DNA]</scope>
    <source>
        <strain evidence="2 3">CHU3</strain>
    </source>
</reference>
<protein>
    <submittedName>
        <fullName evidence="2">Uncharacterized protein</fullName>
    </submittedName>
</protein>
<dbReference type="EMBL" id="JAJIRN010000008">
    <property type="protein sequence ID" value="MCV2370020.1"/>
    <property type="molecule type" value="Genomic_DNA"/>
</dbReference>
<keyword evidence="3" id="KW-1185">Reference proteome</keyword>
<keyword evidence="1" id="KW-1133">Transmembrane helix</keyword>
<name>A0ABT2YJ03_9BURK</name>
<organism evidence="2 3">
    <name type="scientific">Roseateles oligotrophus</name>
    <dbReference type="NCBI Taxonomy" id="1769250"/>
    <lineage>
        <taxon>Bacteria</taxon>
        <taxon>Pseudomonadati</taxon>
        <taxon>Pseudomonadota</taxon>
        <taxon>Betaproteobacteria</taxon>
        <taxon>Burkholderiales</taxon>
        <taxon>Sphaerotilaceae</taxon>
        <taxon>Roseateles</taxon>
    </lineage>
</organism>
<dbReference type="Proteomes" id="UP001209701">
    <property type="component" value="Unassembled WGS sequence"/>
</dbReference>
<proteinExistence type="predicted"/>
<sequence>MGLKNDPLVSPGAALAFTCLSLALLASSISVSIAAAAGWQRGGTDEQKILLAGVGVVAVLGAHLLLALCRQASALVRVLGFALWLICGAFVAYVHAGYFLGAQDQAGVRRAATVVPLQQVALVEPRRALSAVLEELAKVKGLQAGLARNSCLEGCSAHKAREVFLIARGQALEVEAEEVRRWQDAKVRLDQRKTFLLDDPVTSRLAAGLGMETGVVSLVTGILFSVILEGLGCLCWYLVLLRHDSTLTGSVMPAGSDPIEVVGVHEALAVQPRAELDLLAAKVKSEIEEGRVQLTVKGIREYLGCGQGKASEVRRILGQDSSVSISALDPGS</sequence>
<feature type="transmembrane region" description="Helical" evidence="1">
    <location>
        <begin position="50"/>
        <end position="69"/>
    </location>
</feature>
<dbReference type="RefSeq" id="WP_263572607.1">
    <property type="nucleotide sequence ID" value="NZ_JAJIRN010000008.1"/>
</dbReference>
<evidence type="ECO:0000313" key="2">
    <source>
        <dbReference type="EMBL" id="MCV2370020.1"/>
    </source>
</evidence>
<keyword evidence="1" id="KW-0472">Membrane</keyword>
<gene>
    <name evidence="2" type="ORF">LNV07_18205</name>
</gene>
<feature type="transmembrane region" description="Helical" evidence="1">
    <location>
        <begin position="215"/>
        <end position="240"/>
    </location>
</feature>
<comment type="caution">
    <text evidence="2">The sequence shown here is derived from an EMBL/GenBank/DDBJ whole genome shotgun (WGS) entry which is preliminary data.</text>
</comment>
<feature type="transmembrane region" description="Helical" evidence="1">
    <location>
        <begin position="81"/>
        <end position="100"/>
    </location>
</feature>